<dbReference type="InterPro" id="IPR052894">
    <property type="entry name" value="AsmA-related"/>
</dbReference>
<accession>A0A4Q7YYW0</accession>
<dbReference type="EMBL" id="SHKW01000001">
    <property type="protein sequence ID" value="RZU42958.1"/>
    <property type="molecule type" value="Genomic_DNA"/>
</dbReference>
<gene>
    <name evidence="2" type="ORF">BDD14_4559</name>
</gene>
<organism evidence="2 3">
    <name type="scientific">Edaphobacter modestus</name>
    <dbReference type="NCBI Taxonomy" id="388466"/>
    <lineage>
        <taxon>Bacteria</taxon>
        <taxon>Pseudomonadati</taxon>
        <taxon>Acidobacteriota</taxon>
        <taxon>Terriglobia</taxon>
        <taxon>Terriglobales</taxon>
        <taxon>Acidobacteriaceae</taxon>
        <taxon>Edaphobacter</taxon>
    </lineage>
</organism>
<dbReference type="GO" id="GO:0090313">
    <property type="term" value="P:regulation of protein targeting to membrane"/>
    <property type="evidence" value="ECO:0007669"/>
    <property type="project" value="TreeGrafter"/>
</dbReference>
<dbReference type="Proteomes" id="UP000292958">
    <property type="component" value="Unassembled WGS sequence"/>
</dbReference>
<name>A0A4Q7YYW0_9BACT</name>
<proteinExistence type="predicted"/>
<sequence length="548" mass="59969">MLILCIQLNVKDVKHDTKQTSGPAPSKRRGFWGRIAIALLFVVIGFAATLEVMLHRAEPILRGRIVETLATRFDSRVEMDKLHVSVLSGLEVAGDGLRIFPPDGVVDAGAKAPLISLERFAFHVNVMGLFQKPMHVGTVKVSGMTISIPPREMRQQGPKRDRRAGKIKIVVDQIDFDDSKLIIGTMKPDKDPKKFALKHIVMHNVGPNDPWRYDATLVNAVPTGNIHAVGTFGPWVNESPGDSAVTGKYTFDRADLNTIKGIAGILSSVGEFNGQLNRIVVDGTTETPDFSLDTAHHPMPLHTKFHAIVDGTSGDTYLQPVEAKLGDSEFTCRGEVINIKGKGHQINLDVDVPNGRIQDFLELAVKAQPAIMTGRLNMKTKLTIHPGKESVTQKIGLNGHFTLRSIHFVNPEWQDKVDMMSLRAQGEAKQAKPGAEDVSSLMTGQFGMGRGKLHFNRLAYALPGADINLAGVYSLDGNELDFDGKVRTKAALSNMVATWWKSWLLKPVDPFFRKNGAGAEIPVKISGSRGAPKFGLALKHKDKDKEGN</sequence>
<keyword evidence="1" id="KW-0812">Transmembrane</keyword>
<evidence type="ECO:0000313" key="2">
    <source>
        <dbReference type="EMBL" id="RZU42958.1"/>
    </source>
</evidence>
<dbReference type="AlphaFoldDB" id="A0A4Q7YYW0"/>
<evidence type="ECO:0000256" key="1">
    <source>
        <dbReference type="SAM" id="Phobius"/>
    </source>
</evidence>
<protein>
    <submittedName>
        <fullName evidence="2">AsmA-like protein</fullName>
    </submittedName>
</protein>
<comment type="caution">
    <text evidence="2">The sequence shown here is derived from an EMBL/GenBank/DDBJ whole genome shotgun (WGS) entry which is preliminary data.</text>
</comment>
<keyword evidence="3" id="KW-1185">Reference proteome</keyword>
<feature type="transmembrane region" description="Helical" evidence="1">
    <location>
        <begin position="31"/>
        <end position="54"/>
    </location>
</feature>
<dbReference type="RefSeq" id="WP_242618113.1">
    <property type="nucleotide sequence ID" value="NZ_SHKW01000001.1"/>
</dbReference>
<reference evidence="2 3" key="1">
    <citation type="submission" date="2019-02" db="EMBL/GenBank/DDBJ databases">
        <title>Genomic Encyclopedia of Archaeal and Bacterial Type Strains, Phase II (KMG-II): from individual species to whole genera.</title>
        <authorList>
            <person name="Goeker M."/>
        </authorList>
    </citation>
    <scope>NUCLEOTIDE SEQUENCE [LARGE SCALE GENOMIC DNA]</scope>
    <source>
        <strain evidence="2 3">DSM 18101</strain>
    </source>
</reference>
<keyword evidence="1" id="KW-0472">Membrane</keyword>
<evidence type="ECO:0000313" key="3">
    <source>
        <dbReference type="Proteomes" id="UP000292958"/>
    </source>
</evidence>
<keyword evidence="1" id="KW-1133">Transmembrane helix</keyword>
<dbReference type="GO" id="GO:0005886">
    <property type="term" value="C:plasma membrane"/>
    <property type="evidence" value="ECO:0007669"/>
    <property type="project" value="TreeGrafter"/>
</dbReference>
<dbReference type="PANTHER" id="PTHR30441:SF8">
    <property type="entry name" value="DUF748 DOMAIN-CONTAINING PROTEIN"/>
    <property type="match status" value="1"/>
</dbReference>
<dbReference type="PANTHER" id="PTHR30441">
    <property type="entry name" value="DUF748 DOMAIN-CONTAINING PROTEIN"/>
    <property type="match status" value="1"/>
</dbReference>